<dbReference type="InterPro" id="IPR001155">
    <property type="entry name" value="OxRdtase_FMN_N"/>
</dbReference>
<dbReference type="Proteomes" id="UP000304951">
    <property type="component" value="Unassembled WGS sequence"/>
</dbReference>
<reference evidence="3 4" key="1">
    <citation type="submission" date="2018-10" db="EMBL/GenBank/DDBJ databases">
        <title>Fifty Aureobasidium pullulans genomes reveal a recombining polyextremotolerant generalist.</title>
        <authorList>
            <person name="Gostincar C."/>
            <person name="Turk M."/>
            <person name="Zajc J."/>
            <person name="Gunde-Cimerman N."/>
        </authorList>
    </citation>
    <scope>NUCLEOTIDE SEQUENCE [LARGE SCALE GENOMIC DNA]</scope>
    <source>
        <strain evidence="3 4">EXF-11900</strain>
    </source>
</reference>
<feature type="region of interest" description="Disordered" evidence="1">
    <location>
        <begin position="130"/>
        <end position="149"/>
    </location>
</feature>
<evidence type="ECO:0000259" key="2">
    <source>
        <dbReference type="Pfam" id="PF00724"/>
    </source>
</evidence>
<dbReference type="InterPro" id="IPR045247">
    <property type="entry name" value="Oye-like"/>
</dbReference>
<feature type="domain" description="NADH:flavin oxidoreductase/NADH oxidase N-terminal" evidence="2">
    <location>
        <begin position="20"/>
        <end position="317"/>
    </location>
</feature>
<organism evidence="3 4">
    <name type="scientific">Aureobasidium pullulans</name>
    <name type="common">Black yeast</name>
    <name type="synonym">Pullularia pullulans</name>
    <dbReference type="NCBI Taxonomy" id="5580"/>
    <lineage>
        <taxon>Eukaryota</taxon>
        <taxon>Fungi</taxon>
        <taxon>Dikarya</taxon>
        <taxon>Ascomycota</taxon>
        <taxon>Pezizomycotina</taxon>
        <taxon>Dothideomycetes</taxon>
        <taxon>Dothideomycetidae</taxon>
        <taxon>Dothideales</taxon>
        <taxon>Saccotheciaceae</taxon>
        <taxon>Aureobasidium</taxon>
    </lineage>
</organism>
<gene>
    <name evidence="3" type="ORF">D6D28_03398</name>
</gene>
<dbReference type="GO" id="GO:0003959">
    <property type="term" value="F:NADPH dehydrogenase activity"/>
    <property type="evidence" value="ECO:0007669"/>
    <property type="project" value="TreeGrafter"/>
</dbReference>
<dbReference type="EMBL" id="QZAF01000097">
    <property type="protein sequence ID" value="THV73271.1"/>
    <property type="molecule type" value="Genomic_DNA"/>
</dbReference>
<dbReference type="PANTHER" id="PTHR22893:SF91">
    <property type="entry name" value="NADPH DEHYDROGENASE 2-RELATED"/>
    <property type="match status" value="1"/>
</dbReference>
<proteinExistence type="predicted"/>
<sequence>MDASSHSSPHLYTTMSSSNLYRPLKLGKYELKHRVVMAPLTRLFTDENHVQPPLAVEYYAQRASEGGLVIAEATVVSLELGGGKHTPGIWTRQQIARWREITDAVHANGAHIFLSIDSLEPLADAALSADNRGRQSSEINDGLSLKRCDSPSESLPHVLDEEEVKSTTRAFVQAARNAMAAGFDGVEVGANGYFIYQSLHRHTDKYGGHVESRVRFALEVTTAIADAIGADRVGFRMNPSSAFRMCSLAPEFSCLTQKLRELKLAYIHIIKSHAITNLECDKHEGIKPFLAIWGQSSPVLIAGDFTPDSAKSALDTEYPNSDVALVFGQHFLAVQEAKSSGSPLGSQISELRSLNASFYTGFV</sequence>
<dbReference type="Gene3D" id="3.20.20.70">
    <property type="entry name" value="Aldolase class I"/>
    <property type="match status" value="1"/>
</dbReference>
<dbReference type="PANTHER" id="PTHR22893">
    <property type="entry name" value="NADH OXIDOREDUCTASE-RELATED"/>
    <property type="match status" value="1"/>
</dbReference>
<protein>
    <submittedName>
        <fullName evidence="3">FMN-linked oxidoreductase</fullName>
    </submittedName>
</protein>
<dbReference type="Pfam" id="PF00724">
    <property type="entry name" value="Oxidored_FMN"/>
    <property type="match status" value="1"/>
</dbReference>
<dbReference type="SUPFAM" id="SSF51395">
    <property type="entry name" value="FMN-linked oxidoreductases"/>
    <property type="match status" value="1"/>
</dbReference>
<evidence type="ECO:0000313" key="3">
    <source>
        <dbReference type="EMBL" id="THV73271.1"/>
    </source>
</evidence>
<evidence type="ECO:0000313" key="4">
    <source>
        <dbReference type="Proteomes" id="UP000304951"/>
    </source>
</evidence>
<dbReference type="AlphaFoldDB" id="A0A4S8SQY1"/>
<dbReference type="GO" id="GO:0010181">
    <property type="term" value="F:FMN binding"/>
    <property type="evidence" value="ECO:0007669"/>
    <property type="project" value="InterPro"/>
</dbReference>
<dbReference type="InterPro" id="IPR013785">
    <property type="entry name" value="Aldolase_TIM"/>
</dbReference>
<name>A0A4S8SQY1_AURPU</name>
<comment type="caution">
    <text evidence="3">The sequence shown here is derived from an EMBL/GenBank/DDBJ whole genome shotgun (WGS) entry which is preliminary data.</text>
</comment>
<accession>A0A4S8SQY1</accession>
<evidence type="ECO:0000256" key="1">
    <source>
        <dbReference type="SAM" id="MobiDB-lite"/>
    </source>
</evidence>